<evidence type="ECO:0000313" key="5">
    <source>
        <dbReference type="Proteomes" id="UP000820818"/>
    </source>
</evidence>
<evidence type="ECO:0000256" key="2">
    <source>
        <dbReference type="SAM" id="SignalP"/>
    </source>
</evidence>
<dbReference type="InterPro" id="IPR043504">
    <property type="entry name" value="Peptidase_S1_PA_chymotrypsin"/>
</dbReference>
<evidence type="ECO:0000259" key="3">
    <source>
        <dbReference type="PROSITE" id="PS50240"/>
    </source>
</evidence>
<dbReference type="PRINTS" id="PR00722">
    <property type="entry name" value="CHYMOTRYPSIN"/>
</dbReference>
<dbReference type="Proteomes" id="UP000820818">
    <property type="component" value="Linkage Group LG8"/>
</dbReference>
<dbReference type="FunFam" id="2.40.10.10:FF:000068">
    <property type="entry name" value="transmembrane protease serine 2"/>
    <property type="match status" value="1"/>
</dbReference>
<dbReference type="CDD" id="cd00190">
    <property type="entry name" value="Tryp_SPc"/>
    <property type="match status" value="1"/>
</dbReference>
<dbReference type="PROSITE" id="PS50240">
    <property type="entry name" value="TRYPSIN_DOM"/>
    <property type="match status" value="1"/>
</dbReference>
<gene>
    <name evidence="4" type="ORF">GHT06_020046</name>
</gene>
<dbReference type="GO" id="GO:0006508">
    <property type="term" value="P:proteolysis"/>
    <property type="evidence" value="ECO:0007669"/>
    <property type="project" value="InterPro"/>
</dbReference>
<keyword evidence="1" id="KW-1015">Disulfide bond</keyword>
<dbReference type="AlphaFoldDB" id="A0AAD5KLM2"/>
<feature type="signal peptide" evidence="2">
    <location>
        <begin position="1"/>
        <end position="25"/>
    </location>
</feature>
<dbReference type="PROSITE" id="PS00134">
    <property type="entry name" value="TRYPSIN_HIS"/>
    <property type="match status" value="1"/>
</dbReference>
<dbReference type="PANTHER" id="PTHR24252:SF7">
    <property type="entry name" value="HYALIN"/>
    <property type="match status" value="1"/>
</dbReference>
<dbReference type="Gene3D" id="2.40.10.10">
    <property type="entry name" value="Trypsin-like serine proteases"/>
    <property type="match status" value="1"/>
</dbReference>
<evidence type="ECO:0000313" key="4">
    <source>
        <dbReference type="EMBL" id="KAI9554769.1"/>
    </source>
</evidence>
<evidence type="ECO:0000256" key="1">
    <source>
        <dbReference type="ARBA" id="ARBA00023157"/>
    </source>
</evidence>
<proteinExistence type="predicted"/>
<dbReference type="PANTHER" id="PTHR24252">
    <property type="entry name" value="ACROSIN-RELATED"/>
    <property type="match status" value="1"/>
</dbReference>
<dbReference type="InterPro" id="IPR009003">
    <property type="entry name" value="Peptidase_S1_PA"/>
</dbReference>
<dbReference type="InterPro" id="IPR001314">
    <property type="entry name" value="Peptidase_S1A"/>
</dbReference>
<dbReference type="GO" id="GO:0004252">
    <property type="term" value="F:serine-type endopeptidase activity"/>
    <property type="evidence" value="ECO:0007669"/>
    <property type="project" value="InterPro"/>
</dbReference>
<sequence length="309" mass="33762">MEIPEVNAFVFVAAITLLNTGPVSGGVYQTNDAIVFEIDRTWDGSFLARSFPLSQSDFVPIKYFLTGGLVPQSHIPTILPSSENTSYSIGLHPQQQGPNFYGWLMHHSHGYHPHVNPAMNFKSGQTVKQQSKQNSVPCGAGPDVGRIVNGMEAPPNSWPFVVGFMKPGNSFVNCGGSLISETKILTAAHCFERRSMFQISEMVVKLGMHDIGNGQDVPDDAQVTRRISRLAIHKGYNHKTIYFDIAIVTMDAPVTYSKSISPVCLPAPSSNVDIYAGKMGLVMGWGDLSFGTYKGIFQNNVSKAITNKF</sequence>
<comment type="caution">
    <text evidence="4">The sequence shown here is derived from an EMBL/GenBank/DDBJ whole genome shotgun (WGS) entry which is preliminary data.</text>
</comment>
<keyword evidence="2" id="KW-0732">Signal</keyword>
<feature type="domain" description="Peptidase S1" evidence="3">
    <location>
        <begin position="147"/>
        <end position="309"/>
    </location>
</feature>
<organism evidence="4 5">
    <name type="scientific">Daphnia sinensis</name>
    <dbReference type="NCBI Taxonomy" id="1820382"/>
    <lineage>
        <taxon>Eukaryota</taxon>
        <taxon>Metazoa</taxon>
        <taxon>Ecdysozoa</taxon>
        <taxon>Arthropoda</taxon>
        <taxon>Crustacea</taxon>
        <taxon>Branchiopoda</taxon>
        <taxon>Diplostraca</taxon>
        <taxon>Cladocera</taxon>
        <taxon>Anomopoda</taxon>
        <taxon>Daphniidae</taxon>
        <taxon>Daphnia</taxon>
        <taxon>Daphnia similis group</taxon>
    </lineage>
</organism>
<name>A0AAD5KLM2_9CRUS</name>
<dbReference type="Pfam" id="PF00089">
    <property type="entry name" value="Trypsin"/>
    <property type="match status" value="1"/>
</dbReference>
<protein>
    <recommendedName>
        <fullName evidence="3">Peptidase S1 domain-containing protein</fullName>
    </recommendedName>
</protein>
<dbReference type="EMBL" id="WJBH02000008">
    <property type="protein sequence ID" value="KAI9554769.1"/>
    <property type="molecule type" value="Genomic_DNA"/>
</dbReference>
<dbReference type="InterPro" id="IPR001254">
    <property type="entry name" value="Trypsin_dom"/>
</dbReference>
<accession>A0AAD5KLM2</accession>
<feature type="chain" id="PRO_5041994064" description="Peptidase S1 domain-containing protein" evidence="2">
    <location>
        <begin position="26"/>
        <end position="309"/>
    </location>
</feature>
<reference evidence="4 5" key="1">
    <citation type="submission" date="2022-05" db="EMBL/GenBank/DDBJ databases">
        <title>A multi-omics perspective on studying reproductive biology in Daphnia sinensis.</title>
        <authorList>
            <person name="Jia J."/>
        </authorList>
    </citation>
    <scope>NUCLEOTIDE SEQUENCE [LARGE SCALE GENOMIC DNA]</scope>
    <source>
        <strain evidence="4 5">WSL</strain>
    </source>
</reference>
<keyword evidence="5" id="KW-1185">Reference proteome</keyword>
<dbReference type="SUPFAM" id="SSF50494">
    <property type="entry name" value="Trypsin-like serine proteases"/>
    <property type="match status" value="1"/>
</dbReference>
<dbReference type="SMART" id="SM00020">
    <property type="entry name" value="Tryp_SPc"/>
    <property type="match status" value="1"/>
</dbReference>
<dbReference type="InterPro" id="IPR018114">
    <property type="entry name" value="TRYPSIN_HIS"/>
</dbReference>